<proteinExistence type="predicted"/>
<dbReference type="InterPro" id="IPR036271">
    <property type="entry name" value="Tet_transcr_reg_TetR-rel_C_sf"/>
</dbReference>
<feature type="DNA-binding region" description="H-T-H motif" evidence="4">
    <location>
        <begin position="42"/>
        <end position="61"/>
    </location>
</feature>
<dbReference type="GO" id="GO:0000976">
    <property type="term" value="F:transcription cis-regulatory region binding"/>
    <property type="evidence" value="ECO:0007669"/>
    <property type="project" value="TreeGrafter"/>
</dbReference>
<dbReference type="Proteomes" id="UP000243413">
    <property type="component" value="Chromosome I"/>
</dbReference>
<dbReference type="Pfam" id="PF00440">
    <property type="entry name" value="TetR_N"/>
    <property type="match status" value="1"/>
</dbReference>
<dbReference type="EMBL" id="LT629763">
    <property type="protein sequence ID" value="SDT07720.1"/>
    <property type="molecule type" value="Genomic_DNA"/>
</dbReference>
<accession>A0A1H1XEZ0</accession>
<dbReference type="AlphaFoldDB" id="A0A1H1XEZ0"/>
<dbReference type="Pfam" id="PF13305">
    <property type="entry name" value="TetR_C_33"/>
    <property type="match status" value="1"/>
</dbReference>
<name>A0A1H1XEZ0_9GAMM</name>
<protein>
    <submittedName>
        <fullName evidence="6">DNA-binding transcriptional regulator, AcrR family</fullName>
    </submittedName>
</protein>
<dbReference type="PROSITE" id="PS50977">
    <property type="entry name" value="HTH_TETR_2"/>
    <property type="match status" value="1"/>
</dbReference>
<gene>
    <name evidence="6" type="ORF">SAMN05216271_3526</name>
</gene>
<evidence type="ECO:0000256" key="2">
    <source>
        <dbReference type="ARBA" id="ARBA00023125"/>
    </source>
</evidence>
<dbReference type="STRING" id="472181.SAMN05216271_3526"/>
<keyword evidence="3" id="KW-0804">Transcription</keyword>
<evidence type="ECO:0000313" key="7">
    <source>
        <dbReference type="Proteomes" id="UP000243413"/>
    </source>
</evidence>
<dbReference type="PRINTS" id="PR00455">
    <property type="entry name" value="HTHTETR"/>
</dbReference>
<dbReference type="InterPro" id="IPR001647">
    <property type="entry name" value="HTH_TetR"/>
</dbReference>
<dbReference type="PANTHER" id="PTHR30055:SF234">
    <property type="entry name" value="HTH-TYPE TRANSCRIPTIONAL REGULATOR BETI"/>
    <property type="match status" value="1"/>
</dbReference>
<dbReference type="InterPro" id="IPR009057">
    <property type="entry name" value="Homeodomain-like_sf"/>
</dbReference>
<keyword evidence="2 4" id="KW-0238">DNA-binding</keyword>
<dbReference type="InterPro" id="IPR050109">
    <property type="entry name" value="HTH-type_TetR-like_transc_reg"/>
</dbReference>
<feature type="domain" description="HTH tetR-type" evidence="5">
    <location>
        <begin position="19"/>
        <end position="79"/>
    </location>
</feature>
<organism evidence="6 7">
    <name type="scientific">Halopseudomonas sabulinigri</name>
    <dbReference type="NCBI Taxonomy" id="472181"/>
    <lineage>
        <taxon>Bacteria</taxon>
        <taxon>Pseudomonadati</taxon>
        <taxon>Pseudomonadota</taxon>
        <taxon>Gammaproteobacteria</taxon>
        <taxon>Pseudomonadales</taxon>
        <taxon>Pseudomonadaceae</taxon>
        <taxon>Halopseudomonas</taxon>
    </lineage>
</organism>
<dbReference type="InterPro" id="IPR025996">
    <property type="entry name" value="MT1864/Rv1816-like_C"/>
</dbReference>
<dbReference type="PANTHER" id="PTHR30055">
    <property type="entry name" value="HTH-TYPE TRANSCRIPTIONAL REGULATOR RUTR"/>
    <property type="match status" value="1"/>
</dbReference>
<reference evidence="7" key="1">
    <citation type="submission" date="2016-10" db="EMBL/GenBank/DDBJ databases">
        <authorList>
            <person name="Varghese N."/>
            <person name="Submissions S."/>
        </authorList>
    </citation>
    <scope>NUCLEOTIDE SEQUENCE [LARGE SCALE GENOMIC DNA]</scope>
    <source>
        <strain evidence="7">JCM 14963</strain>
    </source>
</reference>
<evidence type="ECO:0000313" key="6">
    <source>
        <dbReference type="EMBL" id="SDT07720.1"/>
    </source>
</evidence>
<keyword evidence="1" id="KW-0805">Transcription regulation</keyword>
<evidence type="ECO:0000259" key="5">
    <source>
        <dbReference type="PROSITE" id="PS50977"/>
    </source>
</evidence>
<dbReference type="SUPFAM" id="SSF46689">
    <property type="entry name" value="Homeodomain-like"/>
    <property type="match status" value="1"/>
</dbReference>
<dbReference type="Gene3D" id="1.10.357.10">
    <property type="entry name" value="Tetracycline Repressor, domain 2"/>
    <property type="match status" value="1"/>
</dbReference>
<sequence length="219" mass="23757">MLTKNITLLCKVKYNRRMNESKRKILNAASELFLHGGTAALSVRAIAAQAGVSTIGIYSHFQGKQGILDALFIEGFSAVIEALAVDQLSTDARERVLLASRRYMETAEEYEPHYGLIFGKLDDSYQPSEEARDLAAAGFARLSEVVGGLLPAAAPASAKRDVALQTWALIHGFVGLKNHAVGELVDMRCWKERAMEAVEILVDGIISRGQQAAPASQRG</sequence>
<evidence type="ECO:0000256" key="3">
    <source>
        <dbReference type="ARBA" id="ARBA00023163"/>
    </source>
</evidence>
<dbReference type="SUPFAM" id="SSF48498">
    <property type="entry name" value="Tetracyclin repressor-like, C-terminal domain"/>
    <property type="match status" value="1"/>
</dbReference>
<evidence type="ECO:0000256" key="1">
    <source>
        <dbReference type="ARBA" id="ARBA00023015"/>
    </source>
</evidence>
<dbReference type="GO" id="GO:0003700">
    <property type="term" value="F:DNA-binding transcription factor activity"/>
    <property type="evidence" value="ECO:0007669"/>
    <property type="project" value="TreeGrafter"/>
</dbReference>
<evidence type="ECO:0000256" key="4">
    <source>
        <dbReference type="PROSITE-ProRule" id="PRU00335"/>
    </source>
</evidence>